<dbReference type="KEGG" id="rsd:TGRD_194"/>
<evidence type="ECO:0000256" key="4">
    <source>
        <dbReference type="SAM" id="Coils"/>
    </source>
</evidence>
<dbReference type="REBASE" id="17945">
    <property type="entry name" value="S.UtbRsORF195P"/>
</dbReference>
<dbReference type="InterPro" id="IPR000055">
    <property type="entry name" value="Restrct_endonuc_typeI_TRD"/>
</dbReference>
<dbReference type="PANTHER" id="PTHR30408">
    <property type="entry name" value="TYPE-1 RESTRICTION ENZYME ECOKI SPECIFICITY PROTEIN"/>
    <property type="match status" value="1"/>
</dbReference>
<keyword evidence="4" id="KW-0175">Coiled coil</keyword>
<dbReference type="STRING" id="471821.TGRD_195"/>
<dbReference type="SUPFAM" id="SSF116734">
    <property type="entry name" value="DNA methylase specificity domain"/>
    <property type="match status" value="2"/>
</dbReference>
<dbReference type="GO" id="GO:0003677">
    <property type="term" value="F:DNA binding"/>
    <property type="evidence" value="ECO:0007669"/>
    <property type="project" value="UniProtKB-KW"/>
</dbReference>
<dbReference type="CDD" id="cd17273">
    <property type="entry name" value="RMtype1_S_EcoJA69PI-TRD1-CR1_like"/>
    <property type="match status" value="1"/>
</dbReference>
<evidence type="ECO:0000256" key="1">
    <source>
        <dbReference type="ARBA" id="ARBA00010923"/>
    </source>
</evidence>
<dbReference type="HOGENOM" id="CLU_021095_1_2_0"/>
<keyword evidence="7" id="KW-1185">Reference proteome</keyword>
<sequence>MRINSKREVKKLGEICEIVNGGTPKTNVREYWNGTNLWITPAEMGKREIPFVEKTVRQLSDSGLKNSSAKLLPPYSVILSSRAPIGHLVINTKPMATNQGCKGLIPSGKLFYLFLYYYLYFSVDYLDKLGTGTTFKELPTWKLKEVEIPFPLLSEQKRIVTKLDKFSENIKRLEDAARKNIQNVKDLFNSVLNETFKNKSAVVNDNRQVYKKAHWEVKKLGEICTFINGLWAGKKCPFINVYVIRNTNFTKDGKLDLSNVVNLSLEKKQYEKKRLEYDDIILEKSGGGPKQPVGRVVLFDIKKGNFSFSNFTSVIRIINKRYVYPKYLYNYLFYCYISGMTEVMQSHSTGIRNLNFDEYKKINIVFPSISEQKKIVARLDKLSTKTKKLEIVYQEKIDGLAELKKSVLKQTFDCG</sequence>
<dbReference type="Gene3D" id="3.90.220.20">
    <property type="entry name" value="DNA methylase specificity domains"/>
    <property type="match status" value="2"/>
</dbReference>
<dbReference type="InterPro" id="IPR044946">
    <property type="entry name" value="Restrct_endonuc_typeI_TRD_sf"/>
</dbReference>
<dbReference type="GO" id="GO:0009307">
    <property type="term" value="P:DNA restriction-modification system"/>
    <property type="evidence" value="ECO:0007669"/>
    <property type="project" value="UniProtKB-KW"/>
</dbReference>
<dbReference type="Pfam" id="PF01420">
    <property type="entry name" value="Methylase_S"/>
    <property type="match status" value="2"/>
</dbReference>
<accession>B1GZJ6</accession>
<evidence type="ECO:0000256" key="3">
    <source>
        <dbReference type="ARBA" id="ARBA00023125"/>
    </source>
</evidence>
<dbReference type="InterPro" id="IPR052021">
    <property type="entry name" value="Type-I_RS_S_subunit"/>
</dbReference>
<dbReference type="EMBL" id="AP009510">
    <property type="protein sequence ID" value="BAG13678.1"/>
    <property type="molecule type" value="Genomic_DNA"/>
</dbReference>
<dbReference type="PANTHER" id="PTHR30408:SF12">
    <property type="entry name" value="TYPE I RESTRICTION ENZYME MJAVIII SPECIFICITY SUBUNIT"/>
    <property type="match status" value="1"/>
</dbReference>
<gene>
    <name evidence="6" type="ordered locus">TGRD_194</name>
</gene>
<evidence type="ECO:0000256" key="2">
    <source>
        <dbReference type="ARBA" id="ARBA00022747"/>
    </source>
</evidence>
<comment type="similarity">
    <text evidence="1">Belongs to the type-I restriction system S methylase family.</text>
</comment>
<keyword evidence="2" id="KW-0680">Restriction system</keyword>
<evidence type="ECO:0000313" key="6">
    <source>
        <dbReference type="EMBL" id="BAG13678.1"/>
    </source>
</evidence>
<organism evidence="6 7">
    <name type="scientific">Endomicrobium trichonymphae</name>
    <dbReference type="NCBI Taxonomy" id="1408204"/>
    <lineage>
        <taxon>Bacteria</taxon>
        <taxon>Pseudomonadati</taxon>
        <taxon>Elusimicrobiota</taxon>
        <taxon>Endomicrobiia</taxon>
        <taxon>Endomicrobiales</taxon>
        <taxon>Endomicrobiaceae</taxon>
        <taxon>Candidatus Endomicrobiellum</taxon>
    </lineage>
</organism>
<protein>
    <submittedName>
        <fullName evidence="6">Type I restriction-modification system, substrate-binding subunit</fullName>
    </submittedName>
</protein>
<feature type="domain" description="Type I restriction modification DNA specificity" evidence="5">
    <location>
        <begin position="214"/>
        <end position="387"/>
    </location>
</feature>
<keyword evidence="3" id="KW-0238">DNA-binding</keyword>
<evidence type="ECO:0000259" key="5">
    <source>
        <dbReference type="Pfam" id="PF01420"/>
    </source>
</evidence>
<feature type="domain" description="Type I restriction modification DNA specificity" evidence="5">
    <location>
        <begin position="6"/>
        <end position="174"/>
    </location>
</feature>
<feature type="coiled-coil region" evidence="4">
    <location>
        <begin position="156"/>
        <end position="183"/>
    </location>
</feature>
<dbReference type="RefSeq" id="WP_015423206.1">
    <property type="nucleotide sequence ID" value="NC_020419.1"/>
</dbReference>
<name>B1GZJ6_ENDTX</name>
<reference evidence="7" key="1">
    <citation type="journal article" date="2008" name="Proc. Natl. Acad. Sci. U.S.A.">
        <title>Complete genome of the uncultured termite group 1 bacteria in a single host protist cell.</title>
        <authorList>
            <person name="Hongoh Y."/>
            <person name="Sharma V.K."/>
            <person name="Prakash T."/>
            <person name="Noda S."/>
            <person name="Taylor T.D."/>
            <person name="Kudo T."/>
            <person name="Sakaki Y."/>
            <person name="Toyoda A."/>
            <person name="Hattori M."/>
            <person name="Ohkuma M."/>
        </authorList>
    </citation>
    <scope>NUCLEOTIDE SEQUENCE [LARGE SCALE GENOMIC DNA]</scope>
    <source>
        <strain evidence="7">Rs-D17 genomovar Ri2008</strain>
    </source>
</reference>
<proteinExistence type="inferred from homology"/>
<dbReference type="PATRIC" id="fig|471821.5.peg.298"/>
<evidence type="ECO:0000313" key="7">
    <source>
        <dbReference type="Proteomes" id="UP000001691"/>
    </source>
</evidence>
<dbReference type="Proteomes" id="UP000001691">
    <property type="component" value="Chromosome"/>
</dbReference>
<dbReference type="AlphaFoldDB" id="B1GZJ6"/>